<keyword evidence="1" id="KW-0175">Coiled coil</keyword>
<accession>I5D5U8</accession>
<evidence type="ECO:0000313" key="4">
    <source>
        <dbReference type="EMBL" id="EIN15057.1"/>
    </source>
</evidence>
<gene>
    <name evidence="4" type="ORF">MAGb_6990</name>
</gene>
<keyword evidence="3" id="KW-0732">Signal</keyword>
<evidence type="ECO:0000256" key="3">
    <source>
        <dbReference type="SAM" id="SignalP"/>
    </source>
</evidence>
<feature type="region of interest" description="Disordered" evidence="2">
    <location>
        <begin position="581"/>
        <end position="602"/>
    </location>
</feature>
<feature type="chain" id="PRO_5003702711" description="Lipoprotein" evidence="3">
    <location>
        <begin position="21"/>
        <end position="602"/>
    </location>
</feature>
<dbReference type="InterPro" id="IPR026906">
    <property type="entry name" value="LRR_5"/>
</dbReference>
<feature type="coiled-coil region" evidence="1">
    <location>
        <begin position="233"/>
        <end position="260"/>
    </location>
</feature>
<dbReference type="EMBL" id="AJPR01000011">
    <property type="protein sequence ID" value="EIN15057.1"/>
    <property type="molecule type" value="Genomic_DNA"/>
</dbReference>
<evidence type="ECO:0008006" key="6">
    <source>
        <dbReference type="Google" id="ProtNLM"/>
    </source>
</evidence>
<name>I5D5U8_MYCAA</name>
<protein>
    <recommendedName>
        <fullName evidence="6">Lipoprotein</fullName>
    </recommendedName>
</protein>
<dbReference type="InterPro" id="IPR032675">
    <property type="entry name" value="LRR_dom_sf"/>
</dbReference>
<evidence type="ECO:0000256" key="2">
    <source>
        <dbReference type="SAM" id="MobiDB-lite"/>
    </source>
</evidence>
<dbReference type="PATRIC" id="fig|1110504.5.peg.679"/>
<organism evidence="4 5">
    <name type="scientific">Mycoplasmopsis agalactiae 14628</name>
    <dbReference type="NCBI Taxonomy" id="1110504"/>
    <lineage>
        <taxon>Bacteria</taxon>
        <taxon>Bacillati</taxon>
        <taxon>Mycoplasmatota</taxon>
        <taxon>Mycoplasmoidales</taxon>
        <taxon>Metamycoplasmataceae</taxon>
        <taxon>Mycoplasmopsis</taxon>
    </lineage>
</organism>
<dbReference type="Proteomes" id="UP000003181">
    <property type="component" value="Unassembled WGS sequence"/>
</dbReference>
<evidence type="ECO:0000256" key="1">
    <source>
        <dbReference type="SAM" id="Coils"/>
    </source>
</evidence>
<dbReference type="Gene3D" id="3.80.10.10">
    <property type="entry name" value="Ribonuclease Inhibitor"/>
    <property type="match status" value="1"/>
</dbReference>
<dbReference type="STRING" id="1110504.MAGb_6990"/>
<feature type="signal peptide" evidence="3">
    <location>
        <begin position="1"/>
        <end position="20"/>
    </location>
</feature>
<reference evidence="4 5" key="1">
    <citation type="journal article" date="2012" name="Appl. Environ. Microbiol.">
        <title>Emergence of Atypical Mycoplasma agalactiae Strains Harboring a New Prophage and Associated with an Alpine Wild Ungulate Mortality Episode.</title>
        <authorList>
            <person name="Tardy F."/>
            <person name="Baranowski E."/>
            <person name="Nouvel L.X."/>
            <person name="Mick V."/>
            <person name="Manso-Silvan L."/>
            <person name="Thiaucourt F."/>
            <person name="Thebault P."/>
            <person name="Breton M."/>
            <person name="Sirand-Pugnet P."/>
            <person name="Blanchard A."/>
            <person name="Garnier A."/>
            <person name="Gibert P."/>
            <person name="Game Y."/>
            <person name="Poumarat F."/>
            <person name="Citti C."/>
        </authorList>
    </citation>
    <scope>NUCLEOTIDE SEQUENCE [LARGE SCALE GENOMIC DNA]</scope>
    <source>
        <strain evidence="4 5">14628</strain>
    </source>
</reference>
<dbReference type="RefSeq" id="WP_004024411.1">
    <property type="nucleotide sequence ID" value="NZ_AJPR01000011.1"/>
</dbReference>
<comment type="caution">
    <text evidence="4">The sequence shown here is derived from an EMBL/GenBank/DDBJ whole genome shotgun (WGS) entry which is preliminary data.</text>
</comment>
<evidence type="ECO:0000313" key="5">
    <source>
        <dbReference type="Proteomes" id="UP000003181"/>
    </source>
</evidence>
<dbReference type="PROSITE" id="PS51257">
    <property type="entry name" value="PROKAR_LIPOPROTEIN"/>
    <property type="match status" value="1"/>
</dbReference>
<proteinExistence type="predicted"/>
<dbReference type="OrthoDB" id="397954at2"/>
<dbReference type="Pfam" id="PF13306">
    <property type="entry name" value="LRR_5"/>
    <property type="match status" value="1"/>
</dbReference>
<dbReference type="AlphaFoldDB" id="I5D5U8"/>
<sequence>MKKFGLVLLPILTFPAIAAACDNKDKAQKDTNKQDPAAAELQKLKDELQDEITKATSKRNHYLGDYTDYAFEQSAKVIQAAVDAHHNAKTAEEVKDAIAKLKARIKEIDSYYALSKEEKQKLAKDDFNKALEAAKAAKAKLTKPSALEVLDNSISKAESNKEGDPHYFKNLLQWTHESKNDIQEAQKLEEKTDKELLMLYLARESNILNTFNREYNASGSFEEQADKLKEIFKKAKENKNEDYRDQEIKLRKEISEILEKISKEAITPSKANELAKLVKNGELIIGDDYKYILSDAFAGNKKIKKVTLGKKIEKIERGAFDNAAVEAVTFNEDLKSLEGFSKTKVKELTLPKKLEKFAGFNNTKITKLVLPKTLKSFALSSTFLEELEFESDFKFDKVNPDSYYESIAINKQLLPSLKKIIVADDNAKKSLLEKLKKIITDSNKIKLGEDYIKFLAYIVNVKIVKKFTSIKEDQKKKIIEALKKDTKSEIKGLIASLNNGNLKSILEKVLDSYKYEKISAKHKFEVFDAAISTLVEILNAINFELKTETIKNDSDLTQYHPETGVTPGDITNYFDSEKKKYEDGKNENGSSEWEKIVEVKKK</sequence>